<dbReference type="AlphaFoldDB" id="A7F6Y8"/>
<dbReference type="RefSeq" id="XP_001585851.1">
    <property type="nucleotide sequence ID" value="XM_001585801.1"/>
</dbReference>
<dbReference type="InParanoid" id="A7F6Y8"/>
<proteinExistence type="predicted"/>
<protein>
    <submittedName>
        <fullName evidence="1">Uncharacterized protein</fullName>
    </submittedName>
</protein>
<organism evidence="1 2">
    <name type="scientific">Sclerotinia sclerotiorum (strain ATCC 18683 / 1980 / Ss-1)</name>
    <name type="common">White mold</name>
    <name type="synonym">Whetzelinia sclerotiorum</name>
    <dbReference type="NCBI Taxonomy" id="665079"/>
    <lineage>
        <taxon>Eukaryota</taxon>
        <taxon>Fungi</taxon>
        <taxon>Dikarya</taxon>
        <taxon>Ascomycota</taxon>
        <taxon>Pezizomycotina</taxon>
        <taxon>Leotiomycetes</taxon>
        <taxon>Helotiales</taxon>
        <taxon>Sclerotiniaceae</taxon>
        <taxon>Sclerotinia</taxon>
    </lineage>
</organism>
<evidence type="ECO:0000313" key="1">
    <source>
        <dbReference type="EMBL" id="EDN98509.1"/>
    </source>
</evidence>
<dbReference type="KEGG" id="ssl:SS1G_13368"/>
<accession>A7F6Y8</accession>
<reference evidence="2" key="1">
    <citation type="journal article" date="2011" name="PLoS Genet.">
        <title>Genomic analysis of the necrotrophic fungal pathogens Sclerotinia sclerotiorum and Botrytis cinerea.</title>
        <authorList>
            <person name="Amselem J."/>
            <person name="Cuomo C.A."/>
            <person name="van Kan J.A."/>
            <person name="Viaud M."/>
            <person name="Benito E.P."/>
            <person name="Couloux A."/>
            <person name="Coutinho P.M."/>
            <person name="de Vries R.P."/>
            <person name="Dyer P.S."/>
            <person name="Fillinger S."/>
            <person name="Fournier E."/>
            <person name="Gout L."/>
            <person name="Hahn M."/>
            <person name="Kohn L."/>
            <person name="Lapalu N."/>
            <person name="Plummer K.M."/>
            <person name="Pradier J.M."/>
            <person name="Quevillon E."/>
            <person name="Sharon A."/>
            <person name="Simon A."/>
            <person name="ten Have A."/>
            <person name="Tudzynski B."/>
            <person name="Tudzynski P."/>
            <person name="Wincker P."/>
            <person name="Andrew M."/>
            <person name="Anthouard V."/>
            <person name="Beever R.E."/>
            <person name="Beffa R."/>
            <person name="Benoit I."/>
            <person name="Bouzid O."/>
            <person name="Brault B."/>
            <person name="Chen Z."/>
            <person name="Choquer M."/>
            <person name="Collemare J."/>
            <person name="Cotton P."/>
            <person name="Danchin E.G."/>
            <person name="Da Silva C."/>
            <person name="Gautier A."/>
            <person name="Giraud C."/>
            <person name="Giraud T."/>
            <person name="Gonzalez C."/>
            <person name="Grossetete S."/>
            <person name="Guldener U."/>
            <person name="Henrissat B."/>
            <person name="Howlett B.J."/>
            <person name="Kodira C."/>
            <person name="Kretschmer M."/>
            <person name="Lappartient A."/>
            <person name="Leroch M."/>
            <person name="Levis C."/>
            <person name="Mauceli E."/>
            <person name="Neuveglise C."/>
            <person name="Oeser B."/>
            <person name="Pearson M."/>
            <person name="Poulain J."/>
            <person name="Poussereau N."/>
            <person name="Quesneville H."/>
            <person name="Rascle C."/>
            <person name="Schumacher J."/>
            <person name="Segurens B."/>
            <person name="Sexton A."/>
            <person name="Silva E."/>
            <person name="Sirven C."/>
            <person name="Soanes D.M."/>
            <person name="Talbot N.J."/>
            <person name="Templeton M."/>
            <person name="Yandava C."/>
            <person name="Yarden O."/>
            <person name="Zeng Q."/>
            <person name="Rollins J.A."/>
            <person name="Lebrun M.H."/>
            <person name="Dickman M."/>
        </authorList>
    </citation>
    <scope>NUCLEOTIDE SEQUENCE [LARGE SCALE GENOMIC DNA]</scope>
    <source>
        <strain evidence="2">ATCC 18683 / 1980 / Ss-1</strain>
    </source>
</reference>
<name>A7F6Y8_SCLS1</name>
<keyword evidence="2" id="KW-1185">Reference proteome</keyword>
<dbReference type="EMBL" id="CH476644">
    <property type="protein sequence ID" value="EDN98509.1"/>
    <property type="molecule type" value="Genomic_DNA"/>
</dbReference>
<gene>
    <name evidence="1" type="ORF">SS1G_13368</name>
</gene>
<evidence type="ECO:0000313" key="2">
    <source>
        <dbReference type="Proteomes" id="UP000001312"/>
    </source>
</evidence>
<sequence>MGIHARCQRIKRADCALRNKSCQRSMRDAAQCVIV</sequence>
<dbReference type="GeneID" id="5481904"/>
<dbReference type="Proteomes" id="UP000001312">
    <property type="component" value="Unassembled WGS sequence"/>
</dbReference>